<name>A0A0D2P7B5_HYPSF</name>
<protein>
    <submittedName>
        <fullName evidence="2">Uncharacterized protein</fullName>
    </submittedName>
</protein>
<evidence type="ECO:0000313" key="2">
    <source>
        <dbReference type="EMBL" id="KJA26849.1"/>
    </source>
</evidence>
<gene>
    <name evidence="2" type="ORF">HYPSUDRAFT_1033070</name>
</gene>
<keyword evidence="3" id="KW-1185">Reference proteome</keyword>
<evidence type="ECO:0000256" key="1">
    <source>
        <dbReference type="SAM" id="Phobius"/>
    </source>
</evidence>
<keyword evidence="1" id="KW-0812">Transmembrane</keyword>
<sequence length="100" mass="11329">MGQRSHGRPANHLRNRRVATRITLQPTGHSRWVWTMITEEPGRLVRRRLALRTGGRGCSLADAGAYCGAKLWGRLRCASCLRLLICAFFGLQTSYWTLMT</sequence>
<proteinExistence type="predicted"/>
<dbReference type="Proteomes" id="UP000054270">
    <property type="component" value="Unassembled WGS sequence"/>
</dbReference>
<accession>A0A0D2P7B5</accession>
<keyword evidence="1" id="KW-0472">Membrane</keyword>
<reference evidence="3" key="1">
    <citation type="submission" date="2014-04" db="EMBL/GenBank/DDBJ databases">
        <title>Evolutionary Origins and Diversification of the Mycorrhizal Mutualists.</title>
        <authorList>
            <consortium name="DOE Joint Genome Institute"/>
            <consortium name="Mycorrhizal Genomics Consortium"/>
            <person name="Kohler A."/>
            <person name="Kuo A."/>
            <person name="Nagy L.G."/>
            <person name="Floudas D."/>
            <person name="Copeland A."/>
            <person name="Barry K.W."/>
            <person name="Cichocki N."/>
            <person name="Veneault-Fourrey C."/>
            <person name="LaButti K."/>
            <person name="Lindquist E.A."/>
            <person name="Lipzen A."/>
            <person name="Lundell T."/>
            <person name="Morin E."/>
            <person name="Murat C."/>
            <person name="Riley R."/>
            <person name="Ohm R."/>
            <person name="Sun H."/>
            <person name="Tunlid A."/>
            <person name="Henrissat B."/>
            <person name="Grigoriev I.V."/>
            <person name="Hibbett D.S."/>
            <person name="Martin F."/>
        </authorList>
    </citation>
    <scope>NUCLEOTIDE SEQUENCE [LARGE SCALE GENOMIC DNA]</scope>
    <source>
        <strain evidence="3">FD-334 SS-4</strain>
    </source>
</reference>
<evidence type="ECO:0000313" key="3">
    <source>
        <dbReference type="Proteomes" id="UP000054270"/>
    </source>
</evidence>
<keyword evidence="1" id="KW-1133">Transmembrane helix</keyword>
<dbReference type="AlphaFoldDB" id="A0A0D2P7B5"/>
<dbReference type="EMBL" id="KN817526">
    <property type="protein sequence ID" value="KJA26849.1"/>
    <property type="molecule type" value="Genomic_DNA"/>
</dbReference>
<organism evidence="2 3">
    <name type="scientific">Hypholoma sublateritium (strain FD-334 SS-4)</name>
    <dbReference type="NCBI Taxonomy" id="945553"/>
    <lineage>
        <taxon>Eukaryota</taxon>
        <taxon>Fungi</taxon>
        <taxon>Dikarya</taxon>
        <taxon>Basidiomycota</taxon>
        <taxon>Agaricomycotina</taxon>
        <taxon>Agaricomycetes</taxon>
        <taxon>Agaricomycetidae</taxon>
        <taxon>Agaricales</taxon>
        <taxon>Agaricineae</taxon>
        <taxon>Strophariaceae</taxon>
        <taxon>Hypholoma</taxon>
    </lineage>
</organism>
<feature type="transmembrane region" description="Helical" evidence="1">
    <location>
        <begin position="80"/>
        <end position="98"/>
    </location>
</feature>